<dbReference type="Proteomes" id="UP000593579">
    <property type="component" value="Unassembled WGS sequence"/>
</dbReference>
<organism evidence="1 2">
    <name type="scientific">Gossypium gossypioides</name>
    <name type="common">Mexican cotton</name>
    <name type="synonym">Selera gossypioides</name>
    <dbReference type="NCBI Taxonomy" id="34282"/>
    <lineage>
        <taxon>Eukaryota</taxon>
        <taxon>Viridiplantae</taxon>
        <taxon>Streptophyta</taxon>
        <taxon>Embryophyta</taxon>
        <taxon>Tracheophyta</taxon>
        <taxon>Spermatophyta</taxon>
        <taxon>Magnoliopsida</taxon>
        <taxon>eudicotyledons</taxon>
        <taxon>Gunneridae</taxon>
        <taxon>Pentapetalae</taxon>
        <taxon>rosids</taxon>
        <taxon>malvids</taxon>
        <taxon>Malvales</taxon>
        <taxon>Malvaceae</taxon>
        <taxon>Malvoideae</taxon>
        <taxon>Gossypium</taxon>
    </lineage>
</organism>
<reference evidence="1 2" key="1">
    <citation type="journal article" date="2019" name="Genome Biol. Evol.">
        <title>Insights into the evolution of the New World diploid cottons (Gossypium, subgenus Houzingenia) based on genome sequencing.</title>
        <authorList>
            <person name="Grover C.E."/>
            <person name="Arick M.A. 2nd"/>
            <person name="Thrash A."/>
            <person name="Conover J.L."/>
            <person name="Sanders W.S."/>
            <person name="Peterson D.G."/>
            <person name="Frelichowski J.E."/>
            <person name="Scheffler J.A."/>
            <person name="Scheffler B.E."/>
            <person name="Wendel J.F."/>
        </authorList>
    </citation>
    <scope>NUCLEOTIDE SEQUENCE [LARGE SCALE GENOMIC DNA]</scope>
    <source>
        <strain evidence="1">5</strain>
        <tissue evidence="1">Leaf</tissue>
    </source>
</reference>
<sequence length="57" mass="6610">MEKGFLDKMEDNAAVRIWAETTQQENGDSLIEGYVSELWDFTRISATQNNLQDMKKI</sequence>
<gene>
    <name evidence="1" type="ORF">Gogos_001017</name>
</gene>
<keyword evidence="2" id="KW-1185">Reference proteome</keyword>
<dbReference type="AlphaFoldDB" id="A0A7J9CV12"/>
<protein>
    <submittedName>
        <fullName evidence="1">Uncharacterized protein</fullName>
    </submittedName>
</protein>
<accession>A0A7J9CV12</accession>
<evidence type="ECO:0000313" key="2">
    <source>
        <dbReference type="Proteomes" id="UP000593579"/>
    </source>
</evidence>
<evidence type="ECO:0000313" key="1">
    <source>
        <dbReference type="EMBL" id="MBA0752154.1"/>
    </source>
</evidence>
<name>A0A7J9CV12_GOSGO</name>
<proteinExistence type="predicted"/>
<dbReference type="EMBL" id="JABEZY010000013">
    <property type="protein sequence ID" value="MBA0752154.1"/>
    <property type="molecule type" value="Genomic_DNA"/>
</dbReference>
<comment type="caution">
    <text evidence="1">The sequence shown here is derived from an EMBL/GenBank/DDBJ whole genome shotgun (WGS) entry which is preliminary data.</text>
</comment>